<sequence length="322" mass="36266">MTLPKRLYFTLDKAAVELGCDIADIIHFAANGYVNLCIKVVTQDNTFANKPLPEWHTDLAIDVEKFHDWISEYFLLENMKYSLSPEGVFLAQDDTTYEFVNDFLKVKSSVNFWVEKESQKIWKYEVSPVSIKGLLQIPFKWIYNSEFSLLDGGAIIIKAFQVPESNSSYPIVGRFSHDNTLFHTDFVAVDVLAGGALRCGPSNFIKRDEPVEVYLNDFLITVDEIDRLKGLKKGNSEKGHDFNPNVSGASDIDNPKSLAVYAGLITSLIAMISDTKDVDINKISPVRLKEILTVTASKKGIEFPDIHPQTLAKYLGRERSSR</sequence>
<proteinExistence type="predicted"/>
<dbReference type="AlphaFoldDB" id="A0AB35Q4L8"/>
<accession>A0AB35Q4L8</accession>
<dbReference type="EMBL" id="JAQSKY010000043">
    <property type="protein sequence ID" value="MDS7903366.1"/>
    <property type="molecule type" value="Genomic_DNA"/>
</dbReference>
<comment type="caution">
    <text evidence="1">The sequence shown here is derived from an EMBL/GenBank/DDBJ whole genome shotgun (WGS) entry which is preliminary data.</text>
</comment>
<name>A0AB35Q4L8_9ENTR</name>
<reference evidence="1" key="1">
    <citation type="journal article" date="2023" name="Front. Microbiol.">
        <title>Genomic characterization of carbapenem-resistant Klebsiella oxytoca complex in China: a multi-center study.</title>
        <authorList>
            <person name="Wan W."/>
            <person name="Yang X."/>
            <person name="Yu H."/>
            <person name="Wang M."/>
            <person name="Jia W."/>
            <person name="Huang B."/>
            <person name="Qu F."/>
            <person name="Shan B."/>
            <person name="Tang Y.W."/>
            <person name="Chen L."/>
            <person name="Du H."/>
        </authorList>
    </citation>
    <scope>NUCLEOTIDE SEQUENCE</scope>
    <source>
        <strain evidence="1">HD1688</strain>
    </source>
</reference>
<protein>
    <submittedName>
        <fullName evidence="1">Uncharacterized protein</fullName>
    </submittedName>
</protein>
<reference evidence="1" key="2">
    <citation type="submission" date="2023-01" db="EMBL/GenBank/DDBJ databases">
        <authorList>
            <person name="Du H."/>
            <person name="Wan W."/>
        </authorList>
    </citation>
    <scope>NUCLEOTIDE SEQUENCE</scope>
    <source>
        <strain evidence="1">HD1688</strain>
    </source>
</reference>
<dbReference type="RefSeq" id="WP_043875820.1">
    <property type="nucleotide sequence ID" value="NZ_CP072119.1"/>
</dbReference>
<dbReference type="Proteomes" id="UP001249822">
    <property type="component" value="Unassembled WGS sequence"/>
</dbReference>
<evidence type="ECO:0000313" key="1">
    <source>
        <dbReference type="EMBL" id="MDS7903366.1"/>
    </source>
</evidence>
<gene>
    <name evidence="1" type="ORF">PTQ40_30910</name>
</gene>
<evidence type="ECO:0000313" key="2">
    <source>
        <dbReference type="Proteomes" id="UP001249822"/>
    </source>
</evidence>
<organism evidence="1 2">
    <name type="scientific">Klebsiella michiganensis</name>
    <dbReference type="NCBI Taxonomy" id="1134687"/>
    <lineage>
        <taxon>Bacteria</taxon>
        <taxon>Pseudomonadati</taxon>
        <taxon>Pseudomonadota</taxon>
        <taxon>Gammaproteobacteria</taxon>
        <taxon>Enterobacterales</taxon>
        <taxon>Enterobacteriaceae</taxon>
        <taxon>Klebsiella/Raoultella group</taxon>
        <taxon>Klebsiella</taxon>
    </lineage>
</organism>